<protein>
    <submittedName>
        <fullName evidence="2">Uncharacterized protein</fullName>
    </submittedName>
</protein>
<proteinExistence type="predicted"/>
<gene>
    <name evidence="2" type="ORF">GCM10011415_12920</name>
</gene>
<keyword evidence="1" id="KW-0472">Membrane</keyword>
<reference evidence="2" key="2">
    <citation type="submission" date="2020-09" db="EMBL/GenBank/DDBJ databases">
        <authorList>
            <person name="Sun Q."/>
            <person name="Zhou Y."/>
        </authorList>
    </citation>
    <scope>NUCLEOTIDE SEQUENCE</scope>
    <source>
        <strain evidence="2">CGMCC 1.15762</strain>
    </source>
</reference>
<evidence type="ECO:0000313" key="2">
    <source>
        <dbReference type="EMBL" id="GGG67362.1"/>
    </source>
</evidence>
<dbReference type="AlphaFoldDB" id="A0A8J3EF21"/>
<feature type="transmembrane region" description="Helical" evidence="1">
    <location>
        <begin position="45"/>
        <end position="64"/>
    </location>
</feature>
<feature type="transmembrane region" description="Helical" evidence="1">
    <location>
        <begin position="12"/>
        <end position="33"/>
    </location>
</feature>
<comment type="caution">
    <text evidence="2">The sequence shown here is derived from an EMBL/GenBank/DDBJ whole genome shotgun (WGS) entry which is preliminary data.</text>
</comment>
<accession>A0A8J3EF21</accession>
<sequence length="92" mass="9553">MAKKAGTATMAKLVAILNVVAWASFWAFGYVALSAGTGGGSTAMAVLLAGLGGGAGLWAWLWLVRHTEATGYAKAPKRAYPDEDMRLHDGSI</sequence>
<evidence type="ECO:0000313" key="3">
    <source>
        <dbReference type="Proteomes" id="UP000617145"/>
    </source>
</evidence>
<keyword evidence="1" id="KW-1133">Transmembrane helix</keyword>
<dbReference type="Proteomes" id="UP000617145">
    <property type="component" value="Unassembled WGS sequence"/>
</dbReference>
<dbReference type="EMBL" id="BMJV01000002">
    <property type="protein sequence ID" value="GGG67362.1"/>
    <property type="molecule type" value="Genomic_DNA"/>
</dbReference>
<keyword evidence="1" id="KW-0812">Transmembrane</keyword>
<reference evidence="2" key="1">
    <citation type="journal article" date="2014" name="Int. J. Syst. Evol. Microbiol.">
        <title>Complete genome sequence of Corynebacterium casei LMG S-19264T (=DSM 44701T), isolated from a smear-ripened cheese.</title>
        <authorList>
            <consortium name="US DOE Joint Genome Institute (JGI-PGF)"/>
            <person name="Walter F."/>
            <person name="Albersmeier A."/>
            <person name="Kalinowski J."/>
            <person name="Ruckert C."/>
        </authorList>
    </citation>
    <scope>NUCLEOTIDE SEQUENCE</scope>
    <source>
        <strain evidence="2">CGMCC 1.15762</strain>
    </source>
</reference>
<evidence type="ECO:0000256" key="1">
    <source>
        <dbReference type="SAM" id="Phobius"/>
    </source>
</evidence>
<organism evidence="2 3">
    <name type="scientific">Salipiger pallidus</name>
    <dbReference type="NCBI Taxonomy" id="1775170"/>
    <lineage>
        <taxon>Bacteria</taxon>
        <taxon>Pseudomonadati</taxon>
        <taxon>Pseudomonadota</taxon>
        <taxon>Alphaproteobacteria</taxon>
        <taxon>Rhodobacterales</taxon>
        <taxon>Roseobacteraceae</taxon>
        <taxon>Salipiger</taxon>
    </lineage>
</organism>
<keyword evidence="3" id="KW-1185">Reference proteome</keyword>
<name>A0A8J3EF21_9RHOB</name>